<dbReference type="GO" id="GO:0003676">
    <property type="term" value="F:nucleic acid binding"/>
    <property type="evidence" value="ECO:0007669"/>
    <property type="project" value="InterPro"/>
</dbReference>
<comment type="caution">
    <text evidence="4">The sequence shown here is derived from an EMBL/GenBank/DDBJ whole genome shotgun (WGS) entry which is preliminary data.</text>
</comment>
<proteinExistence type="predicted"/>
<accession>A0A4Y2VDI1</accession>
<keyword evidence="5" id="KW-1185">Reference proteome</keyword>
<dbReference type="Pfam" id="PF00098">
    <property type="entry name" value="zf-CCHC"/>
    <property type="match status" value="1"/>
</dbReference>
<dbReference type="SMART" id="SM00343">
    <property type="entry name" value="ZnF_C2HC"/>
    <property type="match status" value="1"/>
</dbReference>
<feature type="region of interest" description="Disordered" evidence="2">
    <location>
        <begin position="1"/>
        <end position="21"/>
    </location>
</feature>
<organism evidence="4 5">
    <name type="scientific">Araneus ventricosus</name>
    <name type="common">Orbweaver spider</name>
    <name type="synonym">Epeira ventricosa</name>
    <dbReference type="NCBI Taxonomy" id="182803"/>
    <lineage>
        <taxon>Eukaryota</taxon>
        <taxon>Metazoa</taxon>
        <taxon>Ecdysozoa</taxon>
        <taxon>Arthropoda</taxon>
        <taxon>Chelicerata</taxon>
        <taxon>Arachnida</taxon>
        <taxon>Araneae</taxon>
        <taxon>Araneomorphae</taxon>
        <taxon>Entelegynae</taxon>
        <taxon>Araneoidea</taxon>
        <taxon>Araneidae</taxon>
        <taxon>Araneus</taxon>
    </lineage>
</organism>
<evidence type="ECO:0000259" key="3">
    <source>
        <dbReference type="PROSITE" id="PS50158"/>
    </source>
</evidence>
<protein>
    <recommendedName>
        <fullName evidence="3">CCHC-type domain-containing protein</fullName>
    </recommendedName>
</protein>
<feature type="region of interest" description="Disordered" evidence="2">
    <location>
        <begin position="49"/>
        <end position="76"/>
    </location>
</feature>
<dbReference type="AlphaFoldDB" id="A0A4Y2VDI1"/>
<dbReference type="Gene3D" id="4.10.60.10">
    <property type="entry name" value="Zinc finger, CCHC-type"/>
    <property type="match status" value="1"/>
</dbReference>
<evidence type="ECO:0000256" key="2">
    <source>
        <dbReference type="SAM" id="MobiDB-lite"/>
    </source>
</evidence>
<keyword evidence="1" id="KW-0479">Metal-binding</keyword>
<dbReference type="Proteomes" id="UP000499080">
    <property type="component" value="Unassembled WGS sequence"/>
</dbReference>
<feature type="domain" description="CCHC-type" evidence="3">
    <location>
        <begin position="30"/>
        <end position="45"/>
    </location>
</feature>
<reference evidence="4 5" key="1">
    <citation type="journal article" date="2019" name="Sci. Rep.">
        <title>Orb-weaving spider Araneus ventricosus genome elucidates the spidroin gene catalogue.</title>
        <authorList>
            <person name="Kono N."/>
            <person name="Nakamura H."/>
            <person name="Ohtoshi R."/>
            <person name="Moran D.A.P."/>
            <person name="Shinohara A."/>
            <person name="Yoshida Y."/>
            <person name="Fujiwara M."/>
            <person name="Mori M."/>
            <person name="Tomita M."/>
            <person name="Arakawa K."/>
        </authorList>
    </citation>
    <scope>NUCLEOTIDE SEQUENCE [LARGE SCALE GENOMIC DNA]</scope>
</reference>
<name>A0A4Y2VDI1_ARAVE</name>
<evidence type="ECO:0000256" key="1">
    <source>
        <dbReference type="PROSITE-ProRule" id="PRU00047"/>
    </source>
</evidence>
<dbReference type="EMBL" id="BGPR01046382">
    <property type="protein sequence ID" value="GBO23345.1"/>
    <property type="molecule type" value="Genomic_DNA"/>
</dbReference>
<dbReference type="InterPro" id="IPR036875">
    <property type="entry name" value="Znf_CCHC_sf"/>
</dbReference>
<evidence type="ECO:0000313" key="4">
    <source>
        <dbReference type="EMBL" id="GBO23345.1"/>
    </source>
</evidence>
<dbReference type="SUPFAM" id="SSF57756">
    <property type="entry name" value="Retrovirus zinc finger-like domains"/>
    <property type="match status" value="1"/>
</dbReference>
<dbReference type="InterPro" id="IPR001878">
    <property type="entry name" value="Znf_CCHC"/>
</dbReference>
<keyword evidence="1" id="KW-0862">Zinc</keyword>
<feature type="compositionally biased region" description="Basic and acidic residues" evidence="2">
    <location>
        <begin position="7"/>
        <end position="21"/>
    </location>
</feature>
<dbReference type="OrthoDB" id="3265539at2759"/>
<sequence length="115" mass="13608">MQALNTRVDEVQKFRKSLPPERQNKNQVTCFHCNKQGHYANECRKKLAERRKKGTRNSGRYSYGRGAYDNNNTQRRNPNYFRAAAVLDYLPPWNPTMIQRIKFQTFPPVLYPLSL</sequence>
<keyword evidence="1" id="KW-0863">Zinc-finger</keyword>
<gene>
    <name evidence="4" type="ORF">AVEN_235139_1</name>
</gene>
<dbReference type="PROSITE" id="PS50158">
    <property type="entry name" value="ZF_CCHC"/>
    <property type="match status" value="1"/>
</dbReference>
<dbReference type="GO" id="GO:0008270">
    <property type="term" value="F:zinc ion binding"/>
    <property type="evidence" value="ECO:0007669"/>
    <property type="project" value="UniProtKB-KW"/>
</dbReference>
<evidence type="ECO:0000313" key="5">
    <source>
        <dbReference type="Proteomes" id="UP000499080"/>
    </source>
</evidence>